<dbReference type="EMBL" id="KN824960">
    <property type="protein sequence ID" value="KIK96929.1"/>
    <property type="molecule type" value="Genomic_DNA"/>
</dbReference>
<reference evidence="2" key="2">
    <citation type="submission" date="2015-01" db="EMBL/GenBank/DDBJ databases">
        <title>Evolutionary Origins and Diversification of the Mycorrhizal Mutualists.</title>
        <authorList>
            <consortium name="DOE Joint Genome Institute"/>
            <consortium name="Mycorrhizal Genomics Consortium"/>
            <person name="Kohler A."/>
            <person name="Kuo A."/>
            <person name="Nagy L.G."/>
            <person name="Floudas D."/>
            <person name="Copeland A."/>
            <person name="Barry K.W."/>
            <person name="Cichocki N."/>
            <person name="Veneault-Fourrey C."/>
            <person name="LaButti K."/>
            <person name="Lindquist E.A."/>
            <person name="Lipzen A."/>
            <person name="Lundell T."/>
            <person name="Morin E."/>
            <person name="Murat C."/>
            <person name="Riley R."/>
            <person name="Ohm R."/>
            <person name="Sun H."/>
            <person name="Tunlid A."/>
            <person name="Henrissat B."/>
            <person name="Grigoriev I.V."/>
            <person name="Hibbett D.S."/>
            <person name="Martin F."/>
        </authorList>
    </citation>
    <scope>NUCLEOTIDE SEQUENCE [LARGE SCALE GENOMIC DNA]</scope>
    <source>
        <strain evidence="2">Ve08.2h10</strain>
    </source>
</reference>
<evidence type="ECO:0000313" key="1">
    <source>
        <dbReference type="EMBL" id="KIK96929.1"/>
    </source>
</evidence>
<organism evidence="1 2">
    <name type="scientific">Paxillus rubicundulus Ve08.2h10</name>
    <dbReference type="NCBI Taxonomy" id="930991"/>
    <lineage>
        <taxon>Eukaryota</taxon>
        <taxon>Fungi</taxon>
        <taxon>Dikarya</taxon>
        <taxon>Basidiomycota</taxon>
        <taxon>Agaricomycotina</taxon>
        <taxon>Agaricomycetes</taxon>
        <taxon>Agaricomycetidae</taxon>
        <taxon>Boletales</taxon>
        <taxon>Paxilineae</taxon>
        <taxon>Paxillaceae</taxon>
        <taxon>Paxillus</taxon>
    </lineage>
</organism>
<keyword evidence="2" id="KW-1185">Reference proteome</keyword>
<sequence length="74" mass="8183">MLMHHSGKAGTDHGQYIIVVTLARTQIPPRPGCAWTLTVCNSTLEPVHYQCDCQRSGTNLRISVRTEGPKHCPL</sequence>
<protein>
    <submittedName>
        <fullName evidence="1">Unplaced genomic scaffold scaffold_138, whole genome shotgun sequence</fullName>
    </submittedName>
</protein>
<dbReference type="Proteomes" id="UP000054538">
    <property type="component" value="Unassembled WGS sequence"/>
</dbReference>
<reference evidence="1 2" key="1">
    <citation type="submission" date="2014-04" db="EMBL/GenBank/DDBJ databases">
        <authorList>
            <consortium name="DOE Joint Genome Institute"/>
            <person name="Kuo A."/>
            <person name="Kohler A."/>
            <person name="Jargeat P."/>
            <person name="Nagy L.G."/>
            <person name="Floudas D."/>
            <person name="Copeland A."/>
            <person name="Barry K.W."/>
            <person name="Cichocki N."/>
            <person name="Veneault-Fourrey C."/>
            <person name="LaButti K."/>
            <person name="Lindquist E.A."/>
            <person name="Lipzen A."/>
            <person name="Lundell T."/>
            <person name="Morin E."/>
            <person name="Murat C."/>
            <person name="Sun H."/>
            <person name="Tunlid A."/>
            <person name="Henrissat B."/>
            <person name="Grigoriev I.V."/>
            <person name="Hibbett D.S."/>
            <person name="Martin F."/>
            <person name="Nordberg H.P."/>
            <person name="Cantor M.N."/>
            <person name="Hua S.X."/>
        </authorList>
    </citation>
    <scope>NUCLEOTIDE SEQUENCE [LARGE SCALE GENOMIC DNA]</scope>
    <source>
        <strain evidence="1 2">Ve08.2h10</strain>
    </source>
</reference>
<gene>
    <name evidence="1" type="ORF">PAXRUDRAFT_267757</name>
</gene>
<name>A0A0D0E666_9AGAM</name>
<dbReference type="HOGENOM" id="CLU_2688503_0_0_1"/>
<proteinExistence type="predicted"/>
<accession>A0A0D0E666</accession>
<dbReference type="InParanoid" id="A0A0D0E666"/>
<evidence type="ECO:0000313" key="2">
    <source>
        <dbReference type="Proteomes" id="UP000054538"/>
    </source>
</evidence>
<dbReference type="AlphaFoldDB" id="A0A0D0E666"/>